<evidence type="ECO:0000313" key="2">
    <source>
        <dbReference type="EMBL" id="QJX00910.1"/>
    </source>
</evidence>
<evidence type="ECO:0000313" key="3">
    <source>
        <dbReference type="Proteomes" id="UP000503447"/>
    </source>
</evidence>
<reference evidence="3" key="1">
    <citation type="submission" date="2020-05" db="EMBL/GenBank/DDBJ databases">
        <title>Frigoriglobus tundricola gen. nov., sp. nov., a psychrotolerant cellulolytic planctomycete of the family Gemmataceae with two divergent copies of 16S rRNA gene.</title>
        <authorList>
            <person name="Kulichevskaya I.S."/>
            <person name="Ivanova A.A."/>
            <person name="Naumoff D.G."/>
            <person name="Beletsky A.V."/>
            <person name="Rijpstra W.I.C."/>
            <person name="Sinninghe Damste J.S."/>
            <person name="Mardanov A.V."/>
            <person name="Ravin N.V."/>
            <person name="Dedysh S.N."/>
        </authorList>
    </citation>
    <scope>NUCLEOTIDE SEQUENCE [LARGE SCALE GENOMIC DNA]</scope>
    <source>
        <strain evidence="3">PL17</strain>
    </source>
</reference>
<evidence type="ECO:0000256" key="1">
    <source>
        <dbReference type="SAM" id="MobiDB-lite"/>
    </source>
</evidence>
<organism evidence="2 3">
    <name type="scientific">Frigoriglobus tundricola</name>
    <dbReference type="NCBI Taxonomy" id="2774151"/>
    <lineage>
        <taxon>Bacteria</taxon>
        <taxon>Pseudomonadati</taxon>
        <taxon>Planctomycetota</taxon>
        <taxon>Planctomycetia</taxon>
        <taxon>Gemmatales</taxon>
        <taxon>Gemmataceae</taxon>
        <taxon>Frigoriglobus</taxon>
    </lineage>
</organism>
<gene>
    <name evidence="2" type="ORF">FTUN_8548</name>
</gene>
<feature type="compositionally biased region" description="Basic residues" evidence="1">
    <location>
        <begin position="61"/>
        <end position="73"/>
    </location>
</feature>
<protein>
    <submittedName>
        <fullName evidence="2">Uncharacterized protein</fullName>
    </submittedName>
</protein>
<feature type="region of interest" description="Disordered" evidence="1">
    <location>
        <begin position="1"/>
        <end position="99"/>
    </location>
</feature>
<dbReference type="AlphaFoldDB" id="A0A6M5Z3B3"/>
<dbReference type="KEGG" id="ftj:FTUN_8548"/>
<proteinExistence type="predicted"/>
<name>A0A6M5Z3B3_9BACT</name>
<sequence>MEKESPPTIEGNCQRVQARTTRVERNVRPRGCAPGRFDAVSLPSPATGGSWGHFQSLSRDLRRRRVRGRRRPRTVTNLVGPSNHGPGTPRLLTSTGRRDHRAQAARLRAGRTCSMIHC</sequence>
<dbReference type="EMBL" id="CP053452">
    <property type="protein sequence ID" value="QJX00910.1"/>
    <property type="molecule type" value="Genomic_DNA"/>
</dbReference>
<dbReference type="Proteomes" id="UP000503447">
    <property type="component" value="Chromosome"/>
</dbReference>
<keyword evidence="3" id="KW-1185">Reference proteome</keyword>
<accession>A0A6M5Z3B3</accession>